<name>D3UHY0_HELM1</name>
<feature type="transmembrane region" description="Helical" evidence="2">
    <location>
        <begin position="27"/>
        <end position="52"/>
    </location>
</feature>
<dbReference type="EMBL" id="FN555004">
    <property type="protein sequence ID" value="CBG40103.1"/>
    <property type="molecule type" value="Genomic_DNA"/>
</dbReference>
<keyword evidence="2" id="KW-0812">Transmembrane</keyword>
<dbReference type="Proteomes" id="UP000001522">
    <property type="component" value="Chromosome"/>
</dbReference>
<feature type="transmembrane region" description="Helical" evidence="2">
    <location>
        <begin position="5"/>
        <end position="21"/>
    </location>
</feature>
<keyword evidence="4" id="KW-1185">Reference proteome</keyword>
<protein>
    <submittedName>
        <fullName evidence="3">Uncharacterized protein</fullName>
    </submittedName>
</protein>
<organism evidence="3 4">
    <name type="scientific">Helicobacter mustelae (strain ATCC 43772 / CCUG 25715 / CIP 103759 / LMG 18044 / NCTC 12198 / R85-136P)</name>
    <name type="common">Campylobacter mustelae</name>
    <dbReference type="NCBI Taxonomy" id="679897"/>
    <lineage>
        <taxon>Bacteria</taxon>
        <taxon>Pseudomonadati</taxon>
        <taxon>Campylobacterota</taxon>
        <taxon>Epsilonproteobacteria</taxon>
        <taxon>Campylobacterales</taxon>
        <taxon>Helicobacteraceae</taxon>
        <taxon>Helicobacter</taxon>
    </lineage>
</organism>
<evidence type="ECO:0000313" key="3">
    <source>
        <dbReference type="EMBL" id="CBG40103.1"/>
    </source>
</evidence>
<dbReference type="AlphaFoldDB" id="D3UHY0"/>
<feature type="coiled-coil region" evidence="1">
    <location>
        <begin position="54"/>
        <end position="95"/>
    </location>
</feature>
<evidence type="ECO:0000313" key="4">
    <source>
        <dbReference type="Proteomes" id="UP000001522"/>
    </source>
</evidence>
<dbReference type="RefSeq" id="WP_013023177.1">
    <property type="nucleotide sequence ID" value="NC_013949.1"/>
</dbReference>
<keyword evidence="2" id="KW-1133">Transmembrane helix</keyword>
<reference evidence="3 4" key="1">
    <citation type="journal article" date="2010" name="BMC Genomics">
        <title>Comparative genomics and proteomics of Helicobacter mustelae, an ulcerogenic and carcinogenic gastric pathogen.</title>
        <authorList>
            <person name="O'Toole P.W."/>
            <person name="Snelling W.J."/>
            <person name="Canchaya C."/>
            <person name="Forde B.M."/>
            <person name="Hardie K.R."/>
            <person name="Josenhans C."/>
            <person name="Graham R.L.J."/>
            <person name="McMullan G."/>
            <person name="Parkhill J."/>
            <person name="Belda E."/>
            <person name="Bentley S.D."/>
        </authorList>
    </citation>
    <scope>NUCLEOTIDE SEQUENCE [LARGE SCALE GENOMIC DNA]</scope>
    <source>
        <strain evidence="4">ATCC 43772 / LMG 18044 / NCTC 12198 / 12198</strain>
    </source>
</reference>
<keyword evidence="2" id="KW-0472">Membrane</keyword>
<gene>
    <name evidence="3" type="ordered locus">HMU08460</name>
</gene>
<evidence type="ECO:0000256" key="2">
    <source>
        <dbReference type="SAM" id="Phobius"/>
    </source>
</evidence>
<accession>D3UHY0</accession>
<sequence>MFRILLRLIFAGCIAWFWHYINPSDPPIISVSVFLLVFFILTLRPIGFSFPLKREEYIHQMRKKNERLLAIEEKKKEERERAKKLTRLKKEKNQSNL</sequence>
<evidence type="ECO:0000256" key="1">
    <source>
        <dbReference type="SAM" id="Coils"/>
    </source>
</evidence>
<keyword evidence="1" id="KW-0175">Coiled coil</keyword>
<dbReference type="HOGENOM" id="CLU_166743_0_0_7"/>
<dbReference type="KEGG" id="hms:HMU08460"/>
<proteinExistence type="predicted"/>